<evidence type="ECO:0000256" key="3">
    <source>
        <dbReference type="ARBA" id="ARBA00022530"/>
    </source>
</evidence>
<reference evidence="20" key="1">
    <citation type="submission" date="2018-04" db="EMBL/GenBank/DDBJ databases">
        <authorList>
            <person name="Go L.Y."/>
            <person name="Mitchell J.A."/>
        </authorList>
    </citation>
    <scope>NUCLEOTIDE SEQUENCE</scope>
    <source>
        <tissue evidence="20">Whole organism</tissue>
    </source>
</reference>
<dbReference type="Pfam" id="PF01421">
    <property type="entry name" value="Reprolysin"/>
    <property type="match status" value="1"/>
</dbReference>
<evidence type="ECO:0000259" key="18">
    <source>
        <dbReference type="PROSITE" id="PS50215"/>
    </source>
</evidence>
<dbReference type="InterPro" id="IPR012314">
    <property type="entry name" value="Pept_M12B_GON-ADAMTSs"/>
</dbReference>
<keyword evidence="9 14" id="KW-0862">Zinc</keyword>
<reference evidence="21" key="2">
    <citation type="submission" date="2018-07" db="EMBL/GenBank/DDBJ databases">
        <authorList>
            <person name="Quirk P.G."/>
            <person name="Krulwich T.A."/>
        </authorList>
    </citation>
    <scope>NUCLEOTIDE SEQUENCE</scope>
</reference>
<dbReference type="GO" id="GO:0030198">
    <property type="term" value="P:extracellular matrix organization"/>
    <property type="evidence" value="ECO:0007669"/>
    <property type="project" value="InterPro"/>
</dbReference>
<keyword evidence="7" id="KW-0677">Repeat</keyword>
<dbReference type="PROSITE" id="PS51046">
    <property type="entry name" value="GON"/>
    <property type="match status" value="1"/>
</dbReference>
<feature type="disulfide bond" evidence="15">
    <location>
        <begin position="678"/>
        <end position="715"/>
    </location>
</feature>
<dbReference type="FunFam" id="2.20.100.10:FF:000006">
    <property type="entry name" value="A disintegrin and metalloproteinase with thrombospondin motifs 1"/>
    <property type="match status" value="1"/>
</dbReference>
<dbReference type="SUPFAM" id="SSF55486">
    <property type="entry name" value="Metalloproteases ('zincins'), catalytic domain"/>
    <property type="match status" value="1"/>
</dbReference>
<feature type="disulfide bond" evidence="15">
    <location>
        <begin position="464"/>
        <end position="472"/>
    </location>
</feature>
<evidence type="ECO:0000313" key="20">
    <source>
        <dbReference type="EMBL" id="SSW97624.1"/>
    </source>
</evidence>
<feature type="active site" evidence="13 16">
    <location>
        <position position="506"/>
    </location>
</feature>
<dbReference type="Gene3D" id="3.40.390.10">
    <property type="entry name" value="Collagenase (Catalytic Domain)"/>
    <property type="match status" value="1"/>
</dbReference>
<dbReference type="GO" id="GO:0004222">
    <property type="term" value="F:metalloendopeptidase activity"/>
    <property type="evidence" value="ECO:0007669"/>
    <property type="project" value="InterPro"/>
</dbReference>
<feature type="binding site" evidence="14">
    <location>
        <position position="365"/>
    </location>
    <ligand>
        <name>Ca(2+)</name>
        <dbReference type="ChEBI" id="CHEBI:29108"/>
        <label>2</label>
    </ligand>
</feature>
<evidence type="ECO:0000256" key="14">
    <source>
        <dbReference type="PIRSR" id="PIRSR613273-2"/>
    </source>
</evidence>
<keyword evidence="11 15" id="KW-1015">Disulfide bond</keyword>
<keyword evidence="12" id="KW-0325">Glycoprotein</keyword>
<dbReference type="CDD" id="cd04273">
    <property type="entry name" value="ZnMc_ADAMTS_like"/>
    <property type="match status" value="1"/>
</dbReference>
<feature type="disulfide bond" evidence="15">
    <location>
        <begin position="682"/>
        <end position="720"/>
    </location>
</feature>
<protein>
    <submittedName>
        <fullName evidence="20">CSON006040 protein</fullName>
    </submittedName>
</protein>
<feature type="binding site" evidence="14">
    <location>
        <position position="567"/>
    </location>
    <ligand>
        <name>Ca(2+)</name>
        <dbReference type="ChEBI" id="CHEBI:29108"/>
        <label>1</label>
    </ligand>
</feature>
<dbReference type="GO" id="GO:0006508">
    <property type="term" value="P:proteolysis"/>
    <property type="evidence" value="ECO:0007669"/>
    <property type="project" value="UniProtKB-KW"/>
</dbReference>
<dbReference type="GO" id="GO:0008270">
    <property type="term" value="F:zinc ion binding"/>
    <property type="evidence" value="ECO:0007669"/>
    <property type="project" value="InterPro"/>
</dbReference>
<dbReference type="FunFam" id="2.20.100.10:FF:000005">
    <property type="entry name" value="ADAM metallopeptidase with thrombospondin type 1 motif 9"/>
    <property type="match status" value="1"/>
</dbReference>
<dbReference type="InterPro" id="IPR013273">
    <property type="entry name" value="ADAMTS/ADAMTS-like"/>
</dbReference>
<evidence type="ECO:0000256" key="4">
    <source>
        <dbReference type="ARBA" id="ARBA00022670"/>
    </source>
</evidence>
<evidence type="ECO:0000256" key="9">
    <source>
        <dbReference type="ARBA" id="ARBA00022833"/>
    </source>
</evidence>
<dbReference type="Pfam" id="PF17771">
    <property type="entry name" value="ADAMTS_CR_2"/>
    <property type="match status" value="1"/>
</dbReference>
<dbReference type="Pfam" id="PF00090">
    <property type="entry name" value="TSP_1"/>
    <property type="match status" value="2"/>
</dbReference>
<feature type="disulfide bond" evidence="15">
    <location>
        <begin position="643"/>
        <end position="654"/>
    </location>
</feature>
<evidence type="ECO:0000256" key="11">
    <source>
        <dbReference type="ARBA" id="ARBA00023157"/>
    </source>
</evidence>
<proteinExistence type="predicted"/>
<feature type="region of interest" description="Disordered" evidence="17">
    <location>
        <begin position="72"/>
        <end position="134"/>
    </location>
</feature>
<feature type="region of interest" description="Disordered" evidence="17">
    <location>
        <begin position="33"/>
        <end position="54"/>
    </location>
</feature>
<dbReference type="PRINTS" id="PR01857">
    <property type="entry name" value="ADAMTSFAMILY"/>
</dbReference>
<evidence type="ECO:0000256" key="8">
    <source>
        <dbReference type="ARBA" id="ARBA00022801"/>
    </source>
</evidence>
<evidence type="ECO:0000256" key="7">
    <source>
        <dbReference type="ARBA" id="ARBA00022737"/>
    </source>
</evidence>
<dbReference type="Gene3D" id="2.60.120.830">
    <property type="match status" value="1"/>
</dbReference>
<dbReference type="InterPro" id="IPR041645">
    <property type="entry name" value="ADAMTS_CR_2"/>
</dbReference>
<dbReference type="InterPro" id="IPR002870">
    <property type="entry name" value="Peptidase_M12B_N"/>
</dbReference>
<dbReference type="Pfam" id="PF05986">
    <property type="entry name" value="ADAMTS_spacer1"/>
    <property type="match status" value="1"/>
</dbReference>
<feature type="disulfide bond" evidence="15">
    <location>
        <begin position="613"/>
        <end position="649"/>
    </location>
</feature>
<keyword evidence="5 14" id="KW-0479">Metal-binding</keyword>
<evidence type="ECO:0000256" key="17">
    <source>
        <dbReference type="SAM" id="MobiDB-lite"/>
    </source>
</evidence>
<feature type="binding site" evidence="14 16">
    <location>
        <position position="515"/>
    </location>
    <ligand>
        <name>Zn(2+)</name>
        <dbReference type="ChEBI" id="CHEBI:29105"/>
        <note>catalytic</note>
    </ligand>
</feature>
<dbReference type="PANTHER" id="PTHR13723">
    <property type="entry name" value="ADAMTS A DISINTEGRIN AND METALLOPROTEASE WITH THROMBOSPONDIN MOTIFS PROTEASE"/>
    <property type="match status" value="1"/>
</dbReference>
<dbReference type="Pfam" id="PF19030">
    <property type="entry name" value="TSP1_ADAMTS"/>
    <property type="match status" value="5"/>
</dbReference>
<feature type="binding site" evidence="14 16">
    <location>
        <position position="505"/>
    </location>
    <ligand>
        <name>Zn(2+)</name>
        <dbReference type="ChEBI" id="CHEBI:29105"/>
        <note>catalytic</note>
    </ligand>
</feature>
<dbReference type="InterPro" id="IPR024079">
    <property type="entry name" value="MetalloPept_cat_dom_sf"/>
</dbReference>
<dbReference type="PROSITE" id="PS50092">
    <property type="entry name" value="TSP1"/>
    <property type="match status" value="6"/>
</dbReference>
<keyword evidence="8" id="KW-0378">Hydrolase</keyword>
<dbReference type="EMBL" id="UFQS01000022">
    <property type="protein sequence ID" value="SSW97624.1"/>
    <property type="molecule type" value="Genomic_DNA"/>
</dbReference>
<dbReference type="Pfam" id="PF08685">
    <property type="entry name" value="GON"/>
    <property type="match status" value="1"/>
</dbReference>
<keyword evidence="2" id="KW-0964">Secreted</keyword>
<evidence type="ECO:0000256" key="15">
    <source>
        <dbReference type="PIRSR" id="PIRSR613273-3"/>
    </source>
</evidence>
<dbReference type="Gene3D" id="2.20.100.10">
    <property type="entry name" value="Thrombospondin type-1 (TSP1) repeat"/>
    <property type="match status" value="3"/>
</dbReference>
<evidence type="ECO:0000256" key="16">
    <source>
        <dbReference type="PROSITE-ProRule" id="PRU00276"/>
    </source>
</evidence>
<feature type="binding site" evidence="14 16">
    <location>
        <position position="509"/>
    </location>
    <ligand>
        <name>Zn(2+)</name>
        <dbReference type="ChEBI" id="CHEBI:29105"/>
        <note>catalytic</note>
    </ligand>
</feature>
<evidence type="ECO:0000256" key="6">
    <source>
        <dbReference type="ARBA" id="ARBA00022729"/>
    </source>
</evidence>
<keyword evidence="6" id="KW-0732">Signal</keyword>
<evidence type="ECO:0000256" key="2">
    <source>
        <dbReference type="ARBA" id="ARBA00022525"/>
    </source>
</evidence>
<feature type="binding site" evidence="14">
    <location>
        <position position="365"/>
    </location>
    <ligand>
        <name>Ca(2+)</name>
        <dbReference type="ChEBI" id="CHEBI:29108"/>
        <label>1</label>
    </ligand>
</feature>
<keyword evidence="14" id="KW-0106">Calcium</keyword>
<dbReference type="InterPro" id="IPR001590">
    <property type="entry name" value="Peptidase_M12B"/>
</dbReference>
<evidence type="ECO:0000256" key="10">
    <source>
        <dbReference type="ARBA" id="ARBA00023049"/>
    </source>
</evidence>
<dbReference type="InterPro" id="IPR036383">
    <property type="entry name" value="TSP1_rpt_sf"/>
</dbReference>
<gene>
    <name evidence="20" type="primary">CSON006040</name>
</gene>
<feature type="domain" description="GON" evidence="19">
    <location>
        <begin position="1558"/>
        <end position="1758"/>
    </location>
</feature>
<evidence type="ECO:0000313" key="21">
    <source>
        <dbReference type="EMBL" id="SSX18010.1"/>
    </source>
</evidence>
<feature type="disulfide bond" evidence="15">
    <location>
        <begin position="607"/>
        <end position="630"/>
    </location>
</feature>
<accession>A0A336JY65</accession>
<evidence type="ECO:0000259" key="19">
    <source>
        <dbReference type="PROSITE" id="PS51046"/>
    </source>
</evidence>
<dbReference type="VEuPathDB" id="VectorBase:CSON006040"/>
<feature type="compositionally biased region" description="Low complexity" evidence="17">
    <location>
        <begin position="104"/>
        <end position="118"/>
    </location>
</feature>
<dbReference type="SUPFAM" id="SSF82895">
    <property type="entry name" value="TSP-1 type 1 repeat"/>
    <property type="match status" value="7"/>
</dbReference>
<comment type="subcellular location">
    <subcellularLocation>
        <location evidence="1">Secreted</location>
        <location evidence="1">Extracellular space</location>
        <location evidence="1">Extracellular matrix</location>
    </subcellularLocation>
</comment>
<comment type="caution">
    <text evidence="16">Lacks conserved residue(s) required for the propagation of feature annotation.</text>
</comment>
<dbReference type="InterPro" id="IPR045371">
    <property type="entry name" value="ADAMTS_CR_3"/>
</dbReference>
<feature type="disulfide bond" evidence="15">
    <location>
        <begin position="442"/>
        <end position="489"/>
    </location>
</feature>
<dbReference type="OMA" id="DNDFQFA"/>
<feature type="disulfide bond" evidence="15">
    <location>
        <begin position="484"/>
        <end position="567"/>
    </location>
</feature>
<dbReference type="InterPro" id="IPR050439">
    <property type="entry name" value="ADAMTS_ADAMTS-like"/>
</dbReference>
<dbReference type="GO" id="GO:0031012">
    <property type="term" value="C:extracellular matrix"/>
    <property type="evidence" value="ECO:0007669"/>
    <property type="project" value="TreeGrafter"/>
</dbReference>
<feature type="disulfide bond" evidence="15">
    <location>
        <begin position="596"/>
        <end position="618"/>
    </location>
</feature>
<evidence type="ECO:0000256" key="12">
    <source>
        <dbReference type="ARBA" id="ARBA00023180"/>
    </source>
</evidence>
<dbReference type="PANTHER" id="PTHR13723:SF278">
    <property type="entry name" value="ADAM METALLOPEPTIDASE WITH THROMBOSPONDIN TYPE 1 MOTIF A, ISOFORM B"/>
    <property type="match status" value="1"/>
</dbReference>
<keyword evidence="4" id="KW-0645">Protease</keyword>
<feature type="domain" description="Peptidase M12B" evidence="18">
    <location>
        <begin position="362"/>
        <end position="572"/>
    </location>
</feature>
<dbReference type="EMBL" id="UFQT01000022">
    <property type="protein sequence ID" value="SSX18010.1"/>
    <property type="molecule type" value="Genomic_DNA"/>
</dbReference>
<dbReference type="PROSITE" id="PS50215">
    <property type="entry name" value="ADAM_MEPRO"/>
    <property type="match status" value="1"/>
</dbReference>
<dbReference type="InterPro" id="IPR010294">
    <property type="entry name" value="ADAMTS_spacer1"/>
</dbReference>
<dbReference type="Gene3D" id="3.40.1620.60">
    <property type="match status" value="1"/>
</dbReference>
<dbReference type="InterPro" id="IPR000884">
    <property type="entry name" value="TSP1_rpt"/>
</dbReference>
<evidence type="ECO:0000256" key="13">
    <source>
        <dbReference type="PIRSR" id="PIRSR613273-1"/>
    </source>
</evidence>
<evidence type="ECO:0000256" key="1">
    <source>
        <dbReference type="ARBA" id="ARBA00004498"/>
    </source>
</evidence>
<dbReference type="SMART" id="SM00209">
    <property type="entry name" value="TSP1"/>
    <property type="match status" value="10"/>
</dbReference>
<organism evidence="20">
    <name type="scientific">Culicoides sonorensis</name>
    <name type="common">Biting midge</name>
    <dbReference type="NCBI Taxonomy" id="179676"/>
    <lineage>
        <taxon>Eukaryota</taxon>
        <taxon>Metazoa</taxon>
        <taxon>Ecdysozoa</taxon>
        <taxon>Arthropoda</taxon>
        <taxon>Hexapoda</taxon>
        <taxon>Insecta</taxon>
        <taxon>Pterygota</taxon>
        <taxon>Neoptera</taxon>
        <taxon>Endopterygota</taxon>
        <taxon>Diptera</taxon>
        <taxon>Nematocera</taxon>
        <taxon>Chironomoidea</taxon>
        <taxon>Ceratopogonidae</taxon>
        <taxon>Ceratopogoninae</taxon>
        <taxon>Culicoides</taxon>
        <taxon>Monoculicoides</taxon>
    </lineage>
</organism>
<name>A0A336JY65_CULSO</name>
<feature type="binding site" evidence="14">
    <location>
        <position position="453"/>
    </location>
    <ligand>
        <name>Ca(2+)</name>
        <dbReference type="ChEBI" id="CHEBI:29108"/>
        <label>1</label>
    </ligand>
</feature>
<keyword evidence="3" id="KW-0272">Extracellular matrix</keyword>
<sequence length="1759" mass="200663">MIKFYNEPYHNHHKSISILVALHYGAFSKSNSNSESNNYLKLTNETPPPPNNSLLISSTLKLSYVTSTVDSTVTSDNSHVTDTHNVHSSNTLNDVRETPPPPSSLSTSSVSPQNSTNNRKLDINDDLLEEDPTGSNTEFIKLKKVLVHDVDVMYEPETSEPGTENSNKQQHVTGHFKHKTTRIWDPHPQYELEAFGMKLRLNLYRDDAHIHPDLLITHVWHNKTLRRKEDHQDHDQLRSCFYKGQVAGDDKSVKGTIKTAHETFLIKPVEVYSENNTNILHAISRLPSPSAINEESSCDLESTIESANHNNLLTNNHNKTHRGHISTTDYPIILDDVIEADEMEAHSRHKRNTKSGNEIKEYTIEVLVAVDKKMLLKHRENLKEYVLTLMSTVSSIYSDQSIGNIIHVAVVHIIHLKEDLAARHGYSDGKGVSASAMLLEFCRLKEQYKFVHDTAILLTREQICRSANQTKCDTLGLAELGTMCKPKSCAIVQDNGLSAAFTIAHELGHVLNMPHDDDKKCDEYRKQQPYKQNIMSRMLDQNTNPWSWSECSKHFVTEYLEHNHAKCLENKPKEDMMDTPDKNLLAGEKFTNNQQCELAVGPNSKICSYMPVCTRLWCTQIDVPEQEGGCATQHMPWADGTECGERKWCQKGVCMEKDRRALRAVDGGWSDWEPYDKCSLPCGGGIQVSKRECNNPEPSNGGRYCRGHRLRYKSCNTMDCPPDHIGIREEQCAKFDGKNEGVPGIHPNPKWIPKYEVIKYKRDSREECKLYCQVVNTIHYFELAPRVKDGTPCTRDGFDKCFNGVCEPAGCDNVLGSSATLDRCGICGGNNSTCIDIRKSVRHDEMYKMKYENHFYTIVTIPKGATNIVITQLALINNTGKHFLNPAEAIIYHRTKFQYGGVSFEYTGASSAVEEVKSLSMRRLKYDLTIGITQIRPMPYKCESRSVNMITYSYSIDESTLENHTNESAQISSQYSRNQRAQQVQHQRQQIVPYYTWKMSEWSQCNALCQGKRKRTAICYEQNTGQMVESILAAKYCSRSVKPIDEEQLCNIDCELEWDTNKSECSERCGEGWRQVQVTCVQKYPHTGIYKKVDQSYCRHDTKPPLLEKCIGECNDVTWDYGDWSACTASCEGGYQTRNVSCLNYERGKVIDDHYCSHLRQQHVVRRCNEIPCPEWVPGEDGACSVTCGEGKRVSRIECRHNNVTVNPALCGSHPQPIGTMTPCYMPPCDNQIDIYEDHQVTTPRHFTYTVLQPRTPHKTFHPTMSNEIDDVQYVWRTGPWGDCSVACEGGQRIRSVKCTAQSRTQINNQFVSDSLCDESMRPLNVTLCNNFRCPMWNMGLWSECNDKCKKERMVICQDHRGKVSEDCPMHLRPHSEENCCHIKWRSTWKPCSNSCGNGVRTREIVCMKLFKKSDTNPYPRRTAKIIDSSYCSHMAKPTPKIMERECRSKRNCKFRWMTSPWAKCSVGCGSGYTTRSVFCSNGIVNSTECNPDEKPLKWRKCESRNHCRWKTTKWRNCSCNGYTKRRVICLDSLTNTPSNNCPEDQRPLYRDRCDPPPNCSCKSLQRKKGIRQDGEQLLNIRGRLVSIYCYNMTSAHPIEFLTLRAGMKENYSIYYSKRVRDGTSCGDRYKEFDDHGLIGIFGTTRFEKIRLDIHTLKVIDDEFTFALNNGKHQNFGSAGDCYGTTKECPQGDFSINLTGTKFRIRPKTVWEKSGHNSAIHYVIKANETNYERIRARCGGNCGSCAPSRKTGLYLEIIT</sequence>
<feature type="disulfide bond" evidence="15">
    <location>
        <begin position="521"/>
        <end position="551"/>
    </location>
</feature>
<feature type="disulfide bond" evidence="15">
    <location>
        <begin position="693"/>
        <end position="705"/>
    </location>
</feature>
<dbReference type="Pfam" id="PF19236">
    <property type="entry name" value="ADAMTS_CR_3"/>
    <property type="match status" value="1"/>
</dbReference>
<keyword evidence="10" id="KW-0482">Metalloprotease</keyword>
<dbReference type="Pfam" id="PF01562">
    <property type="entry name" value="Pep_M12B_propep"/>
    <property type="match status" value="1"/>
</dbReference>
<evidence type="ECO:0000256" key="5">
    <source>
        <dbReference type="ARBA" id="ARBA00022723"/>
    </source>
</evidence>
<comment type="cofactor">
    <cofactor evidence="14">
        <name>Zn(2+)</name>
        <dbReference type="ChEBI" id="CHEBI:29105"/>
    </cofactor>
    <text evidence="14">Binds 1 zinc ion per subunit.</text>
</comment>